<proteinExistence type="predicted"/>
<reference evidence="2" key="2">
    <citation type="journal article" date="2020" name="Nat. Commun.">
        <title>Large-scale genome sequencing of mycorrhizal fungi provides insights into the early evolution of symbiotic traits.</title>
        <authorList>
            <person name="Miyauchi S."/>
            <person name="Kiss E."/>
            <person name="Kuo A."/>
            <person name="Drula E."/>
            <person name="Kohler A."/>
            <person name="Sanchez-Garcia M."/>
            <person name="Morin E."/>
            <person name="Andreopoulos B."/>
            <person name="Barry K.W."/>
            <person name="Bonito G."/>
            <person name="Buee M."/>
            <person name="Carver A."/>
            <person name="Chen C."/>
            <person name="Cichocki N."/>
            <person name="Clum A."/>
            <person name="Culley D."/>
            <person name="Crous P.W."/>
            <person name="Fauchery L."/>
            <person name="Girlanda M."/>
            <person name="Hayes R.D."/>
            <person name="Keri Z."/>
            <person name="LaButti K."/>
            <person name="Lipzen A."/>
            <person name="Lombard V."/>
            <person name="Magnuson J."/>
            <person name="Maillard F."/>
            <person name="Murat C."/>
            <person name="Nolan M."/>
            <person name="Ohm R.A."/>
            <person name="Pangilinan J."/>
            <person name="Pereira M.F."/>
            <person name="Perotto S."/>
            <person name="Peter M."/>
            <person name="Pfister S."/>
            <person name="Riley R."/>
            <person name="Sitrit Y."/>
            <person name="Stielow J.B."/>
            <person name="Szollosi G."/>
            <person name="Zifcakova L."/>
            <person name="Stursova M."/>
            <person name="Spatafora J.W."/>
            <person name="Tedersoo L."/>
            <person name="Vaario L.M."/>
            <person name="Yamada A."/>
            <person name="Yan M."/>
            <person name="Wang P."/>
            <person name="Xu J."/>
            <person name="Bruns T."/>
            <person name="Baldrian P."/>
            <person name="Vilgalys R."/>
            <person name="Dunand C."/>
            <person name="Henrissat B."/>
            <person name="Grigoriev I.V."/>
            <person name="Hibbett D."/>
            <person name="Nagy L.G."/>
            <person name="Martin F.M."/>
        </authorList>
    </citation>
    <scope>NUCLEOTIDE SEQUENCE</scope>
    <source>
        <strain evidence="2">BED1</strain>
    </source>
</reference>
<evidence type="ECO:0008006" key="4">
    <source>
        <dbReference type="Google" id="ProtNLM"/>
    </source>
</evidence>
<dbReference type="Proteomes" id="UP001194468">
    <property type="component" value="Unassembled WGS sequence"/>
</dbReference>
<evidence type="ECO:0000313" key="3">
    <source>
        <dbReference type="Proteomes" id="UP001194468"/>
    </source>
</evidence>
<evidence type="ECO:0000256" key="1">
    <source>
        <dbReference type="SAM" id="SignalP"/>
    </source>
</evidence>
<dbReference type="AlphaFoldDB" id="A0AAD4BAK8"/>
<name>A0AAD4BAK8_BOLED</name>
<protein>
    <recommendedName>
        <fullName evidence="4">Secreted protein</fullName>
    </recommendedName>
</protein>
<gene>
    <name evidence="2" type="ORF">L210DRAFT_3584244</name>
</gene>
<keyword evidence="1" id="KW-0732">Signal</keyword>
<reference evidence="2" key="1">
    <citation type="submission" date="2019-10" db="EMBL/GenBank/DDBJ databases">
        <authorList>
            <consortium name="DOE Joint Genome Institute"/>
            <person name="Kuo A."/>
            <person name="Miyauchi S."/>
            <person name="Kiss E."/>
            <person name="Drula E."/>
            <person name="Kohler A."/>
            <person name="Sanchez-Garcia M."/>
            <person name="Andreopoulos B."/>
            <person name="Barry K.W."/>
            <person name="Bonito G."/>
            <person name="Buee M."/>
            <person name="Carver A."/>
            <person name="Chen C."/>
            <person name="Cichocki N."/>
            <person name="Clum A."/>
            <person name="Culley D."/>
            <person name="Crous P.W."/>
            <person name="Fauchery L."/>
            <person name="Girlanda M."/>
            <person name="Hayes R."/>
            <person name="Keri Z."/>
            <person name="LaButti K."/>
            <person name="Lipzen A."/>
            <person name="Lombard V."/>
            <person name="Magnuson J."/>
            <person name="Maillard F."/>
            <person name="Morin E."/>
            <person name="Murat C."/>
            <person name="Nolan M."/>
            <person name="Ohm R."/>
            <person name="Pangilinan J."/>
            <person name="Pereira M."/>
            <person name="Perotto S."/>
            <person name="Peter M."/>
            <person name="Riley R."/>
            <person name="Sitrit Y."/>
            <person name="Stielow B."/>
            <person name="Szollosi G."/>
            <person name="Zifcakova L."/>
            <person name="Stursova M."/>
            <person name="Spatafora J.W."/>
            <person name="Tedersoo L."/>
            <person name="Vaario L.-M."/>
            <person name="Yamada A."/>
            <person name="Yan M."/>
            <person name="Wang P."/>
            <person name="Xu J."/>
            <person name="Bruns T."/>
            <person name="Baldrian P."/>
            <person name="Vilgalys R."/>
            <person name="Henrissat B."/>
            <person name="Grigoriev I.V."/>
            <person name="Hibbett D."/>
            <person name="Nagy L.G."/>
            <person name="Martin F.M."/>
        </authorList>
    </citation>
    <scope>NUCLEOTIDE SEQUENCE</scope>
    <source>
        <strain evidence="2">BED1</strain>
    </source>
</reference>
<organism evidence="2 3">
    <name type="scientific">Boletus edulis BED1</name>
    <dbReference type="NCBI Taxonomy" id="1328754"/>
    <lineage>
        <taxon>Eukaryota</taxon>
        <taxon>Fungi</taxon>
        <taxon>Dikarya</taxon>
        <taxon>Basidiomycota</taxon>
        <taxon>Agaricomycotina</taxon>
        <taxon>Agaricomycetes</taxon>
        <taxon>Agaricomycetidae</taxon>
        <taxon>Boletales</taxon>
        <taxon>Boletineae</taxon>
        <taxon>Boletaceae</taxon>
        <taxon>Boletoideae</taxon>
        <taxon>Boletus</taxon>
    </lineage>
</organism>
<keyword evidence="3" id="KW-1185">Reference proteome</keyword>
<feature type="signal peptide" evidence="1">
    <location>
        <begin position="1"/>
        <end position="20"/>
    </location>
</feature>
<accession>A0AAD4BAK8</accession>
<sequence length="78" mass="8156">MRSVLVIIVSSFSSATVVEREQEGTCCGQFPGPDVSSTSCIPSSPAQTLGTPVVCMLFCRIGLEPTGRLLYGDVLSSS</sequence>
<comment type="caution">
    <text evidence="2">The sequence shown here is derived from an EMBL/GenBank/DDBJ whole genome shotgun (WGS) entry which is preliminary data.</text>
</comment>
<feature type="chain" id="PRO_5042085772" description="Secreted protein" evidence="1">
    <location>
        <begin position="21"/>
        <end position="78"/>
    </location>
</feature>
<evidence type="ECO:0000313" key="2">
    <source>
        <dbReference type="EMBL" id="KAF8415855.1"/>
    </source>
</evidence>
<dbReference type="EMBL" id="WHUW01000288">
    <property type="protein sequence ID" value="KAF8415855.1"/>
    <property type="molecule type" value="Genomic_DNA"/>
</dbReference>